<evidence type="ECO:0000259" key="3">
    <source>
        <dbReference type="Pfam" id="PF00551"/>
    </source>
</evidence>
<dbReference type="InterPro" id="IPR002376">
    <property type="entry name" value="Formyl_transf_N"/>
</dbReference>
<dbReference type="Gene3D" id="3.40.50.12230">
    <property type="match status" value="1"/>
</dbReference>
<dbReference type="CDD" id="cd08646">
    <property type="entry name" value="FMT_core_Met-tRNA-FMT_N"/>
    <property type="match status" value="1"/>
</dbReference>
<dbReference type="GO" id="GO:0004479">
    <property type="term" value="F:methionyl-tRNA formyltransferase activity"/>
    <property type="evidence" value="ECO:0007669"/>
    <property type="project" value="UniProtKB-EC"/>
</dbReference>
<evidence type="ECO:0000256" key="2">
    <source>
        <dbReference type="SAM" id="MobiDB-lite"/>
    </source>
</evidence>
<gene>
    <name evidence="4" type="primary">FMT1</name>
    <name evidence="4" type="ORF">H2201_004799</name>
</gene>
<keyword evidence="4" id="KW-0808">Transferase</keyword>
<dbReference type="EMBL" id="JAPDRL010000032">
    <property type="protein sequence ID" value="KAJ9665138.1"/>
    <property type="molecule type" value="Genomic_DNA"/>
</dbReference>
<dbReference type="EC" id="2.1.2.9" evidence="1"/>
<sequence>MAADSGKTRPRDAPSLRAVDEARKNDPELIASVDVACRPGKRTGRGLKAIREVPIKRAAEELQLPVHEIDTFTGWKPPTPQNEAINLVIAVSFGLLVPPRILSGAKYGGLNVHPSLLPDLRGPAPIHHTLLQGRKTTGITLQTLHPKHFDQGMILAQTPELDTPHPDACTPKMLIEYLAPLGGRLLVESLKERLFVPPLEDAGWYAREGQKLWHAPKITKQDRHIIWTNSQSTPKPDQHTQSPVTWTAEEILRRDRVLGDLWDTTTYQGLLPEEGKAKRVVFHGWEEVMGDDSVLESLASGDRLEVGVPYVTENSNAPPYLYFKTQDEPPKLVRVTSCTVEGGKRGAGISEMMAIRTRRS</sequence>
<evidence type="ECO:0000313" key="4">
    <source>
        <dbReference type="EMBL" id="KAJ9665138.1"/>
    </source>
</evidence>
<dbReference type="PANTHER" id="PTHR11138:SF5">
    <property type="entry name" value="METHIONYL-TRNA FORMYLTRANSFERASE, MITOCHONDRIAL"/>
    <property type="match status" value="1"/>
</dbReference>
<feature type="domain" description="Formyl transferase N-terminal" evidence="3">
    <location>
        <begin position="20"/>
        <end position="158"/>
    </location>
</feature>
<keyword evidence="5" id="KW-1185">Reference proteome</keyword>
<dbReference type="Proteomes" id="UP001172684">
    <property type="component" value="Unassembled WGS sequence"/>
</dbReference>
<dbReference type="PANTHER" id="PTHR11138">
    <property type="entry name" value="METHIONYL-TRNA FORMYLTRANSFERASE"/>
    <property type="match status" value="1"/>
</dbReference>
<evidence type="ECO:0000256" key="1">
    <source>
        <dbReference type="ARBA" id="ARBA00012261"/>
    </source>
</evidence>
<protein>
    <recommendedName>
        <fullName evidence="1">methionyl-tRNA formyltransferase</fullName>
        <ecNumber evidence="1">2.1.2.9</ecNumber>
    </recommendedName>
</protein>
<feature type="region of interest" description="Disordered" evidence="2">
    <location>
        <begin position="1"/>
        <end position="23"/>
    </location>
</feature>
<dbReference type="InterPro" id="IPR041711">
    <property type="entry name" value="Met-tRNA-FMT_N"/>
</dbReference>
<proteinExistence type="predicted"/>
<comment type="caution">
    <text evidence="4">The sequence shown here is derived from an EMBL/GenBank/DDBJ whole genome shotgun (WGS) entry which is preliminary data.</text>
</comment>
<evidence type="ECO:0000313" key="5">
    <source>
        <dbReference type="Proteomes" id="UP001172684"/>
    </source>
</evidence>
<dbReference type="InterPro" id="IPR036477">
    <property type="entry name" value="Formyl_transf_N_sf"/>
</dbReference>
<reference evidence="4" key="1">
    <citation type="submission" date="2022-10" db="EMBL/GenBank/DDBJ databases">
        <title>Culturing micro-colonial fungi from biological soil crusts in the Mojave desert and describing Neophaeococcomyces mojavensis, and introducing the new genera and species Taxawa tesnikishii.</title>
        <authorList>
            <person name="Kurbessoian T."/>
            <person name="Stajich J.E."/>
        </authorList>
    </citation>
    <scope>NUCLEOTIDE SEQUENCE</scope>
    <source>
        <strain evidence="4">TK_1</strain>
    </source>
</reference>
<dbReference type="SUPFAM" id="SSF53328">
    <property type="entry name" value="Formyltransferase"/>
    <property type="match status" value="1"/>
</dbReference>
<organism evidence="4 5">
    <name type="scientific">Coniosporium apollinis</name>
    <dbReference type="NCBI Taxonomy" id="61459"/>
    <lineage>
        <taxon>Eukaryota</taxon>
        <taxon>Fungi</taxon>
        <taxon>Dikarya</taxon>
        <taxon>Ascomycota</taxon>
        <taxon>Pezizomycotina</taxon>
        <taxon>Dothideomycetes</taxon>
        <taxon>Dothideomycetes incertae sedis</taxon>
        <taxon>Coniosporium</taxon>
    </lineage>
</organism>
<accession>A0ABQ9NX13</accession>
<name>A0ABQ9NX13_9PEZI</name>
<dbReference type="Pfam" id="PF00551">
    <property type="entry name" value="Formyl_trans_N"/>
    <property type="match status" value="1"/>
</dbReference>